<evidence type="ECO:0000256" key="4">
    <source>
        <dbReference type="ARBA" id="ARBA00023187"/>
    </source>
</evidence>
<evidence type="ECO:0000256" key="5">
    <source>
        <dbReference type="ARBA" id="ARBA00023242"/>
    </source>
</evidence>
<dbReference type="GO" id="GO:0008380">
    <property type="term" value="P:RNA splicing"/>
    <property type="evidence" value="ECO:0007669"/>
    <property type="project" value="UniProtKB-KW"/>
</dbReference>
<evidence type="ECO:0000256" key="3">
    <source>
        <dbReference type="ARBA" id="ARBA00022664"/>
    </source>
</evidence>
<name>A0A8W8J9H0_MAGGI</name>
<dbReference type="GO" id="GO:0016556">
    <property type="term" value="P:mRNA modification"/>
    <property type="evidence" value="ECO:0007669"/>
    <property type="project" value="InterPro"/>
</dbReference>
<keyword evidence="3" id="KW-0507">mRNA processing</keyword>
<dbReference type="Pfam" id="PF17098">
    <property type="entry name" value="Wtap"/>
    <property type="match status" value="1"/>
</dbReference>
<evidence type="ECO:0000256" key="2">
    <source>
        <dbReference type="ARBA" id="ARBA00010313"/>
    </source>
</evidence>
<reference evidence="7" key="1">
    <citation type="submission" date="2022-08" db="UniProtKB">
        <authorList>
            <consortium name="EnsemblMetazoa"/>
        </authorList>
    </citation>
    <scope>IDENTIFICATION</scope>
    <source>
        <strain evidence="7">05x7-T-G4-1.051#20</strain>
    </source>
</reference>
<dbReference type="PANTHER" id="PTHR15217:SF0">
    <property type="entry name" value="PRE-MRNA-SPLICING REGULATOR WTAP"/>
    <property type="match status" value="1"/>
</dbReference>
<dbReference type="GO" id="GO:0000381">
    <property type="term" value="P:regulation of alternative mRNA splicing, via spliceosome"/>
    <property type="evidence" value="ECO:0007669"/>
    <property type="project" value="InterPro"/>
</dbReference>
<organism evidence="7 8">
    <name type="scientific">Magallana gigas</name>
    <name type="common">Pacific oyster</name>
    <name type="synonym">Crassostrea gigas</name>
    <dbReference type="NCBI Taxonomy" id="29159"/>
    <lineage>
        <taxon>Eukaryota</taxon>
        <taxon>Metazoa</taxon>
        <taxon>Spiralia</taxon>
        <taxon>Lophotrochozoa</taxon>
        <taxon>Mollusca</taxon>
        <taxon>Bivalvia</taxon>
        <taxon>Autobranchia</taxon>
        <taxon>Pteriomorphia</taxon>
        <taxon>Ostreida</taxon>
        <taxon>Ostreoidea</taxon>
        <taxon>Ostreidae</taxon>
        <taxon>Magallana</taxon>
    </lineage>
</organism>
<evidence type="ECO:0000313" key="8">
    <source>
        <dbReference type="Proteomes" id="UP000005408"/>
    </source>
</evidence>
<keyword evidence="4" id="KW-0508">mRNA splicing</keyword>
<dbReference type="GO" id="GO:0006397">
    <property type="term" value="P:mRNA processing"/>
    <property type="evidence" value="ECO:0007669"/>
    <property type="project" value="UniProtKB-KW"/>
</dbReference>
<comment type="similarity">
    <text evidence="2">Belongs to the fl(2)d family.</text>
</comment>
<accession>A0A8W8J9H0</accession>
<sequence>MDSPSSPKRARSDADLTELSKEELVNRIKDQEKVIRQLEEKQRNSKTDEKDIKDLEAKLKQHQRDAARRENTLVHRLTTKEQELQDYINQIQEFKQSQTQNKAQLQTMLLDPAVNLVFQRMTKEMEECQEKLKQTQNELSAWKFTPDRCLFRSWVTNVQSIPAVT</sequence>
<dbReference type="EnsemblMetazoa" id="G17753.9">
    <property type="protein sequence ID" value="G17753.9:cds"/>
    <property type="gene ID" value="G17753"/>
</dbReference>
<dbReference type="PANTHER" id="PTHR15217">
    <property type="entry name" value="WILMS' TUMOR 1-ASSOCIATING PROTEIN"/>
    <property type="match status" value="1"/>
</dbReference>
<dbReference type="AlphaFoldDB" id="A0A8W8J9H0"/>
<comment type="subcellular location">
    <subcellularLocation>
        <location evidence="1">Nucleus</location>
    </subcellularLocation>
</comment>
<keyword evidence="6" id="KW-0175">Coiled coil</keyword>
<protein>
    <recommendedName>
        <fullName evidence="9">Pre-mRNA-splicing regulator WTAP</fullName>
    </recommendedName>
</protein>
<feature type="coiled-coil region" evidence="6">
    <location>
        <begin position="21"/>
        <end position="145"/>
    </location>
</feature>
<keyword evidence="5" id="KW-0539">Nucleus</keyword>
<evidence type="ECO:0000256" key="1">
    <source>
        <dbReference type="ARBA" id="ARBA00004123"/>
    </source>
</evidence>
<dbReference type="GO" id="GO:0005634">
    <property type="term" value="C:nucleus"/>
    <property type="evidence" value="ECO:0007669"/>
    <property type="project" value="UniProtKB-SubCell"/>
</dbReference>
<dbReference type="Proteomes" id="UP000005408">
    <property type="component" value="Unassembled WGS sequence"/>
</dbReference>
<proteinExistence type="inferred from homology"/>
<keyword evidence="8" id="KW-1185">Reference proteome</keyword>
<evidence type="ECO:0000313" key="7">
    <source>
        <dbReference type="EnsemblMetazoa" id="G17753.9:cds"/>
    </source>
</evidence>
<evidence type="ECO:0008006" key="9">
    <source>
        <dbReference type="Google" id="ProtNLM"/>
    </source>
</evidence>
<evidence type="ECO:0000256" key="6">
    <source>
        <dbReference type="SAM" id="Coils"/>
    </source>
</evidence>
<dbReference type="InterPro" id="IPR033757">
    <property type="entry name" value="WTAP"/>
</dbReference>